<reference evidence="1" key="1">
    <citation type="submission" date="2020-08" db="EMBL/GenBank/DDBJ databases">
        <title>Multicomponent nature underlies the extraordinary mechanical properties of spider dragline silk.</title>
        <authorList>
            <person name="Kono N."/>
            <person name="Nakamura H."/>
            <person name="Mori M."/>
            <person name="Yoshida Y."/>
            <person name="Ohtoshi R."/>
            <person name="Malay A.D."/>
            <person name="Moran D.A.P."/>
            <person name="Tomita M."/>
            <person name="Numata K."/>
            <person name="Arakawa K."/>
        </authorList>
    </citation>
    <scope>NUCLEOTIDE SEQUENCE</scope>
</reference>
<organism evidence="1 2">
    <name type="scientific">Trichonephila inaurata madagascariensis</name>
    <dbReference type="NCBI Taxonomy" id="2747483"/>
    <lineage>
        <taxon>Eukaryota</taxon>
        <taxon>Metazoa</taxon>
        <taxon>Ecdysozoa</taxon>
        <taxon>Arthropoda</taxon>
        <taxon>Chelicerata</taxon>
        <taxon>Arachnida</taxon>
        <taxon>Araneae</taxon>
        <taxon>Araneomorphae</taxon>
        <taxon>Entelegynae</taxon>
        <taxon>Araneoidea</taxon>
        <taxon>Nephilidae</taxon>
        <taxon>Trichonephila</taxon>
        <taxon>Trichonephila inaurata</taxon>
    </lineage>
</organism>
<protein>
    <submittedName>
        <fullName evidence="1">Uncharacterized protein</fullName>
    </submittedName>
</protein>
<dbReference type="EMBL" id="BMAV01003324">
    <property type="protein sequence ID" value="GFY42797.1"/>
    <property type="molecule type" value="Genomic_DNA"/>
</dbReference>
<keyword evidence="2" id="KW-1185">Reference proteome</keyword>
<evidence type="ECO:0000313" key="1">
    <source>
        <dbReference type="EMBL" id="GFY42797.1"/>
    </source>
</evidence>
<dbReference type="AlphaFoldDB" id="A0A8X7BU75"/>
<name>A0A8X7BU75_9ARAC</name>
<gene>
    <name evidence="1" type="primary">EVAR_103568_1</name>
    <name evidence="1" type="ORF">TNIN_427301</name>
</gene>
<evidence type="ECO:0000313" key="2">
    <source>
        <dbReference type="Proteomes" id="UP000886998"/>
    </source>
</evidence>
<dbReference type="OrthoDB" id="7699899at2759"/>
<dbReference type="Proteomes" id="UP000886998">
    <property type="component" value="Unassembled WGS sequence"/>
</dbReference>
<accession>A0A8X7BU75</accession>
<sequence length="202" mass="23490">MITTSELRRVDRRGVTPQHLLYMAMKSMRLRVRVFLTVYFKHVGKNANIVNKLNQKNTITTVFSASDSKHNVDPLGADKQDAIALINQLISVSSSEASGNNKLQTHKHTFTCYKKITARRQQKCRFDVPFMPCRSTVKPSPMPKQDPSFAKYSRCYKSIMIELESNDYSDMKSFYEANLVRIPEYTWSRYYVLKSLRKTRTE</sequence>
<comment type="caution">
    <text evidence="1">The sequence shown here is derived from an EMBL/GenBank/DDBJ whole genome shotgun (WGS) entry which is preliminary data.</text>
</comment>
<proteinExistence type="predicted"/>